<evidence type="ECO:0000259" key="4">
    <source>
        <dbReference type="PROSITE" id="PS01124"/>
    </source>
</evidence>
<protein>
    <submittedName>
        <fullName evidence="5">AraC-type DNA-binding domain-containing protein</fullName>
    </submittedName>
</protein>
<accession>Q2SHV1</accession>
<dbReference type="Gene3D" id="1.10.10.60">
    <property type="entry name" value="Homeodomain-like"/>
    <property type="match status" value="1"/>
</dbReference>
<gene>
    <name evidence="5" type="ordered locus">HCH_03005</name>
</gene>
<dbReference type="InterPro" id="IPR009057">
    <property type="entry name" value="Homeodomain-like_sf"/>
</dbReference>
<name>Q2SHV1_HAHCH</name>
<dbReference type="InterPro" id="IPR018060">
    <property type="entry name" value="HTH_AraC"/>
</dbReference>
<dbReference type="OrthoDB" id="345413at2"/>
<dbReference type="PANTHER" id="PTHR43280">
    <property type="entry name" value="ARAC-FAMILY TRANSCRIPTIONAL REGULATOR"/>
    <property type="match status" value="1"/>
</dbReference>
<dbReference type="GO" id="GO:0043565">
    <property type="term" value="F:sequence-specific DNA binding"/>
    <property type="evidence" value="ECO:0007669"/>
    <property type="project" value="InterPro"/>
</dbReference>
<dbReference type="Proteomes" id="UP000000238">
    <property type="component" value="Chromosome"/>
</dbReference>
<dbReference type="eggNOG" id="COG2207">
    <property type="taxonomic scope" value="Bacteria"/>
</dbReference>
<evidence type="ECO:0000313" key="6">
    <source>
        <dbReference type="Proteomes" id="UP000000238"/>
    </source>
</evidence>
<dbReference type="AlphaFoldDB" id="Q2SHV1"/>
<dbReference type="KEGG" id="hch:HCH_03005"/>
<evidence type="ECO:0000313" key="5">
    <source>
        <dbReference type="EMBL" id="ABC29773.1"/>
    </source>
</evidence>
<dbReference type="RefSeq" id="WP_011396842.1">
    <property type="nucleotide sequence ID" value="NC_007645.1"/>
</dbReference>
<dbReference type="InterPro" id="IPR018062">
    <property type="entry name" value="HTH_AraC-typ_CS"/>
</dbReference>
<sequence length="370" mass="40801">MMPAVPLPFVIALLLAILLFQLIRQNEPSLRPAIIFTAACTLMVIIGGLRWTFDVRFIRFLQPVMASMLPAIAWYCFTGAEASSRIKFWLHLAPVGVVTVLSFTWAYWFPPIDLLLAGLYFVYGVALIRMASRGPDALPVIRFSETLQALKATKIAGCTLIISAVSDVLIAGDFDFYQGAHAATIVAVVQLLLLPVIVYGVVTFGRSIPEGEGGAISPTGESAPVMPENVADNLIESIPQPEMEPVTSQEASSESGADDQQIIQHIDQIMRQQQLFRDPDLNLNRLARRAGIPSRQISGAINRVYGRNVSQVVNEYRIEEAKRLLQETDLPVTSLLFEAGFQTKSNFNREFQRVAGMTPSDYRRSVSSGE</sequence>
<keyword evidence="6" id="KW-1185">Reference proteome</keyword>
<dbReference type="PROSITE" id="PS01124">
    <property type="entry name" value="HTH_ARAC_FAMILY_2"/>
    <property type="match status" value="1"/>
</dbReference>
<dbReference type="EMBL" id="CP000155">
    <property type="protein sequence ID" value="ABC29773.1"/>
    <property type="molecule type" value="Genomic_DNA"/>
</dbReference>
<organism evidence="5 6">
    <name type="scientific">Hahella chejuensis (strain KCTC 2396)</name>
    <dbReference type="NCBI Taxonomy" id="349521"/>
    <lineage>
        <taxon>Bacteria</taxon>
        <taxon>Pseudomonadati</taxon>
        <taxon>Pseudomonadota</taxon>
        <taxon>Gammaproteobacteria</taxon>
        <taxon>Oceanospirillales</taxon>
        <taxon>Hahellaceae</taxon>
        <taxon>Hahella</taxon>
    </lineage>
</organism>
<dbReference type="SMART" id="SM00342">
    <property type="entry name" value="HTH_ARAC"/>
    <property type="match status" value="1"/>
</dbReference>
<dbReference type="STRING" id="349521.HCH_03005"/>
<dbReference type="Pfam" id="PF12833">
    <property type="entry name" value="HTH_18"/>
    <property type="match status" value="1"/>
</dbReference>
<dbReference type="PANTHER" id="PTHR43280:SF29">
    <property type="entry name" value="ARAC-FAMILY TRANSCRIPTIONAL REGULATOR"/>
    <property type="match status" value="1"/>
</dbReference>
<keyword evidence="1" id="KW-0805">Transcription regulation</keyword>
<evidence type="ECO:0000256" key="1">
    <source>
        <dbReference type="ARBA" id="ARBA00023015"/>
    </source>
</evidence>
<dbReference type="GO" id="GO:0003700">
    <property type="term" value="F:DNA-binding transcription factor activity"/>
    <property type="evidence" value="ECO:0007669"/>
    <property type="project" value="InterPro"/>
</dbReference>
<feature type="domain" description="HTH araC/xylS-type" evidence="4">
    <location>
        <begin position="260"/>
        <end position="365"/>
    </location>
</feature>
<proteinExistence type="predicted"/>
<reference evidence="5 6" key="1">
    <citation type="journal article" date="2005" name="Nucleic Acids Res.">
        <title>Genomic blueprint of Hahella chejuensis, a marine microbe producing an algicidal agent.</title>
        <authorList>
            <person name="Jeong H."/>
            <person name="Yim J.H."/>
            <person name="Lee C."/>
            <person name="Choi S.-H."/>
            <person name="Park Y.K."/>
            <person name="Yoon S.H."/>
            <person name="Hur C.-G."/>
            <person name="Kang H.-Y."/>
            <person name="Kim D."/>
            <person name="Lee H.H."/>
            <person name="Park K.H."/>
            <person name="Park S.-H."/>
            <person name="Park H.-S."/>
            <person name="Lee H.K."/>
            <person name="Oh T.K."/>
            <person name="Kim J.F."/>
        </authorList>
    </citation>
    <scope>NUCLEOTIDE SEQUENCE [LARGE SCALE GENOMIC DNA]</scope>
    <source>
        <strain evidence="5 6">KCTC 2396</strain>
    </source>
</reference>
<dbReference type="PROSITE" id="PS00041">
    <property type="entry name" value="HTH_ARAC_FAMILY_1"/>
    <property type="match status" value="1"/>
</dbReference>
<dbReference type="HOGENOM" id="CLU_823550_0_0_6"/>
<dbReference type="SUPFAM" id="SSF46689">
    <property type="entry name" value="Homeodomain-like"/>
    <property type="match status" value="1"/>
</dbReference>
<keyword evidence="2 5" id="KW-0238">DNA-binding</keyword>
<evidence type="ECO:0000256" key="3">
    <source>
        <dbReference type="ARBA" id="ARBA00023163"/>
    </source>
</evidence>
<keyword evidence="3" id="KW-0804">Transcription</keyword>
<evidence type="ECO:0000256" key="2">
    <source>
        <dbReference type="ARBA" id="ARBA00023125"/>
    </source>
</evidence>